<dbReference type="GO" id="GO:0008270">
    <property type="term" value="F:zinc ion binding"/>
    <property type="evidence" value="ECO:0007669"/>
    <property type="project" value="UniProtKB-KW"/>
</dbReference>
<evidence type="ECO:0000256" key="2">
    <source>
        <dbReference type="ARBA" id="ARBA00022771"/>
    </source>
</evidence>
<organism evidence="7 8">
    <name type="scientific">Xiphophorus couchianus</name>
    <name type="common">Monterrey platyfish</name>
    <dbReference type="NCBI Taxonomy" id="32473"/>
    <lineage>
        <taxon>Eukaryota</taxon>
        <taxon>Metazoa</taxon>
        <taxon>Chordata</taxon>
        <taxon>Craniata</taxon>
        <taxon>Vertebrata</taxon>
        <taxon>Euteleostomi</taxon>
        <taxon>Actinopterygii</taxon>
        <taxon>Neopterygii</taxon>
        <taxon>Teleostei</taxon>
        <taxon>Neoteleostei</taxon>
        <taxon>Acanthomorphata</taxon>
        <taxon>Ovalentaria</taxon>
        <taxon>Atherinomorphae</taxon>
        <taxon>Cyprinodontiformes</taxon>
        <taxon>Poeciliidae</taxon>
        <taxon>Poeciliinae</taxon>
        <taxon>Xiphophorus</taxon>
    </lineage>
</organism>
<dbReference type="InterPro" id="IPR013083">
    <property type="entry name" value="Znf_RING/FYVE/PHD"/>
</dbReference>
<evidence type="ECO:0000256" key="5">
    <source>
        <dbReference type="SAM" id="MobiDB-lite"/>
    </source>
</evidence>
<dbReference type="SMART" id="SM00184">
    <property type="entry name" value="RING"/>
    <property type="match status" value="1"/>
</dbReference>
<evidence type="ECO:0000256" key="4">
    <source>
        <dbReference type="PROSITE-ProRule" id="PRU00175"/>
    </source>
</evidence>
<dbReference type="Pfam" id="PF13445">
    <property type="entry name" value="zf-RING_UBOX"/>
    <property type="match status" value="1"/>
</dbReference>
<dbReference type="Gene3D" id="3.30.40.10">
    <property type="entry name" value="Zinc/RING finger domain, C3HC4 (zinc finger)"/>
    <property type="match status" value="1"/>
</dbReference>
<proteinExistence type="predicted"/>
<dbReference type="PANTHER" id="PTHR25465">
    <property type="entry name" value="B-BOX DOMAIN CONTAINING"/>
    <property type="match status" value="1"/>
</dbReference>
<protein>
    <recommendedName>
        <fullName evidence="6">RING-type domain-containing protein</fullName>
    </recommendedName>
</protein>
<reference evidence="7" key="2">
    <citation type="submission" date="2025-09" db="UniProtKB">
        <authorList>
            <consortium name="Ensembl"/>
        </authorList>
    </citation>
    <scope>IDENTIFICATION</scope>
</reference>
<reference evidence="7" key="1">
    <citation type="submission" date="2025-08" db="UniProtKB">
        <authorList>
            <consortium name="Ensembl"/>
        </authorList>
    </citation>
    <scope>IDENTIFICATION</scope>
</reference>
<dbReference type="InterPro" id="IPR001841">
    <property type="entry name" value="Znf_RING"/>
</dbReference>
<keyword evidence="2 4" id="KW-0863">Zinc-finger</keyword>
<dbReference type="InterPro" id="IPR027370">
    <property type="entry name" value="Znf-RING_euk"/>
</dbReference>
<dbReference type="SUPFAM" id="SSF57850">
    <property type="entry name" value="RING/U-box"/>
    <property type="match status" value="1"/>
</dbReference>
<sequence length="100" mass="10999">LEISGSSFSLACPQSSGMSTGSNLQSKDQFLCSICLDVFTDPVTTACGHNFCKTCITQHWDGNNFASRPQLRVNTLFSEMQSQQQQQLRATSCQTRRGSL</sequence>
<dbReference type="Proteomes" id="UP000261380">
    <property type="component" value="Unplaced"/>
</dbReference>
<feature type="region of interest" description="Disordered" evidence="5">
    <location>
        <begin position="1"/>
        <end position="23"/>
    </location>
</feature>
<dbReference type="InterPro" id="IPR017907">
    <property type="entry name" value="Znf_RING_CS"/>
</dbReference>
<dbReference type="PANTHER" id="PTHR25465:SF49">
    <property type="entry name" value="BLOODTHIRSTY-RELATED GENE FAMILY, MEMBER 1-RELATED"/>
    <property type="match status" value="1"/>
</dbReference>
<feature type="domain" description="RING-type" evidence="6">
    <location>
        <begin position="32"/>
        <end position="72"/>
    </location>
</feature>
<evidence type="ECO:0000259" key="6">
    <source>
        <dbReference type="PROSITE" id="PS50089"/>
    </source>
</evidence>
<keyword evidence="3" id="KW-0862">Zinc</keyword>
<dbReference type="AlphaFoldDB" id="A0A3B5LPJ0"/>
<dbReference type="InterPro" id="IPR051051">
    <property type="entry name" value="E3_ubiq-ligase_TRIM/RNF"/>
</dbReference>
<dbReference type="PROSITE" id="PS00518">
    <property type="entry name" value="ZF_RING_1"/>
    <property type="match status" value="1"/>
</dbReference>
<keyword evidence="8" id="KW-1185">Reference proteome</keyword>
<evidence type="ECO:0000313" key="8">
    <source>
        <dbReference type="Proteomes" id="UP000261380"/>
    </source>
</evidence>
<dbReference type="PROSITE" id="PS50089">
    <property type="entry name" value="ZF_RING_2"/>
    <property type="match status" value="1"/>
</dbReference>
<dbReference type="GeneTree" id="ENSGT01030000235259"/>
<name>A0A3B5LPJ0_9TELE</name>
<keyword evidence="1" id="KW-0479">Metal-binding</keyword>
<evidence type="ECO:0000313" key="7">
    <source>
        <dbReference type="Ensembl" id="ENSXCOP00000014018.1"/>
    </source>
</evidence>
<evidence type="ECO:0000256" key="1">
    <source>
        <dbReference type="ARBA" id="ARBA00022723"/>
    </source>
</evidence>
<accession>A0A3B5LPJ0</accession>
<dbReference type="Ensembl" id="ENSXCOT00000014192.1">
    <property type="protein sequence ID" value="ENSXCOP00000014018.1"/>
    <property type="gene ID" value="ENSXCOG00000010610.1"/>
</dbReference>
<evidence type="ECO:0000256" key="3">
    <source>
        <dbReference type="ARBA" id="ARBA00022833"/>
    </source>
</evidence>